<organism evidence="4 5">
    <name type="scientific">Rotaria magnacalcarata</name>
    <dbReference type="NCBI Taxonomy" id="392030"/>
    <lineage>
        <taxon>Eukaryota</taxon>
        <taxon>Metazoa</taxon>
        <taxon>Spiralia</taxon>
        <taxon>Gnathifera</taxon>
        <taxon>Rotifera</taxon>
        <taxon>Eurotatoria</taxon>
        <taxon>Bdelloidea</taxon>
        <taxon>Philodinida</taxon>
        <taxon>Philodinidae</taxon>
        <taxon>Rotaria</taxon>
    </lineage>
</organism>
<comment type="similarity">
    <text evidence="1">Belongs to the helicase family.</text>
</comment>
<dbReference type="GO" id="GO:0006310">
    <property type="term" value="P:DNA recombination"/>
    <property type="evidence" value="ECO:0007669"/>
    <property type="project" value="UniProtKB-KW"/>
</dbReference>
<feature type="domain" description="DNA helicase Pif1-like 2B" evidence="3">
    <location>
        <begin position="229"/>
        <end position="273"/>
    </location>
</feature>
<comment type="catalytic activity">
    <reaction evidence="1">
        <text>ATP + H2O = ADP + phosphate + H(+)</text>
        <dbReference type="Rhea" id="RHEA:13065"/>
        <dbReference type="ChEBI" id="CHEBI:15377"/>
        <dbReference type="ChEBI" id="CHEBI:15378"/>
        <dbReference type="ChEBI" id="CHEBI:30616"/>
        <dbReference type="ChEBI" id="CHEBI:43474"/>
        <dbReference type="ChEBI" id="CHEBI:456216"/>
        <dbReference type="EC" id="5.6.2.3"/>
    </reaction>
</comment>
<keyword evidence="1" id="KW-0227">DNA damage</keyword>
<sequence length="285" mass="31544">MRHFDAETAEAMVFYDIEAMLAEQGRSFSDFGIPIPSVFCPLQSKNINKEEELRFGQKMYETLNEAQRLAVDKILGTHHGRSATTVSCFFIDGPGGTGKTYLYNTLCHLFKGPGVSVLTVAWTGIAPNLLAEGRTLGNGEVPANENDEIDLPTGCISNGNLADEIFGKYISLEDVPNLCDRVILCPKNEHSLIVNEQILQRLPGIEKVYSSVDDIECEDGEDVCNYPTEFLNSLTPSWMPHKLNLKAGAIVMLLRNLDMNRGLCNSSRPIVRHLHNHTVDCDVAT</sequence>
<evidence type="ECO:0000259" key="2">
    <source>
        <dbReference type="Pfam" id="PF05970"/>
    </source>
</evidence>
<dbReference type="InterPro" id="IPR010285">
    <property type="entry name" value="DNA_helicase_pif1-like_DEAD"/>
</dbReference>
<evidence type="ECO:0000313" key="4">
    <source>
        <dbReference type="EMBL" id="CAF2140761.1"/>
    </source>
</evidence>
<dbReference type="Proteomes" id="UP000663856">
    <property type="component" value="Unassembled WGS sequence"/>
</dbReference>
<reference evidence="4" key="1">
    <citation type="submission" date="2021-02" db="EMBL/GenBank/DDBJ databases">
        <authorList>
            <person name="Nowell W R."/>
        </authorList>
    </citation>
    <scope>NUCLEOTIDE SEQUENCE</scope>
</reference>
<protein>
    <recommendedName>
        <fullName evidence="1">ATP-dependent DNA helicase</fullName>
        <ecNumber evidence="1">5.6.2.3</ecNumber>
    </recommendedName>
</protein>
<dbReference type="Pfam" id="PF05970">
    <property type="entry name" value="PIF1"/>
    <property type="match status" value="1"/>
</dbReference>
<dbReference type="GO" id="GO:0005524">
    <property type="term" value="F:ATP binding"/>
    <property type="evidence" value="ECO:0007669"/>
    <property type="project" value="UniProtKB-KW"/>
</dbReference>
<accession>A0A816X0T2</accession>
<proteinExistence type="inferred from homology"/>
<dbReference type="EC" id="5.6.2.3" evidence="1"/>
<dbReference type="GO" id="GO:0006281">
    <property type="term" value="P:DNA repair"/>
    <property type="evidence" value="ECO:0007669"/>
    <property type="project" value="UniProtKB-KW"/>
</dbReference>
<feature type="domain" description="DNA helicase Pif1-like DEAD-box helicase" evidence="2">
    <location>
        <begin position="63"/>
        <end position="137"/>
    </location>
</feature>
<name>A0A816X0T2_9BILA</name>
<keyword evidence="1" id="KW-0547">Nucleotide-binding</keyword>
<keyword evidence="1" id="KW-0347">Helicase</keyword>
<dbReference type="GO" id="GO:0043139">
    <property type="term" value="F:5'-3' DNA helicase activity"/>
    <property type="evidence" value="ECO:0007669"/>
    <property type="project" value="UniProtKB-EC"/>
</dbReference>
<dbReference type="EMBL" id="CAJNRF010012382">
    <property type="protein sequence ID" value="CAF2140761.1"/>
    <property type="molecule type" value="Genomic_DNA"/>
</dbReference>
<dbReference type="GO" id="GO:0000723">
    <property type="term" value="P:telomere maintenance"/>
    <property type="evidence" value="ECO:0007669"/>
    <property type="project" value="InterPro"/>
</dbReference>
<keyword evidence="1" id="KW-0234">DNA repair</keyword>
<dbReference type="GO" id="GO:0016787">
    <property type="term" value="F:hydrolase activity"/>
    <property type="evidence" value="ECO:0007669"/>
    <property type="project" value="UniProtKB-KW"/>
</dbReference>
<dbReference type="PANTHER" id="PTHR10492">
    <property type="match status" value="1"/>
</dbReference>
<evidence type="ECO:0000313" key="5">
    <source>
        <dbReference type="Proteomes" id="UP000663856"/>
    </source>
</evidence>
<keyword evidence="1" id="KW-0233">DNA recombination</keyword>
<comment type="cofactor">
    <cofactor evidence="1">
        <name>Mg(2+)</name>
        <dbReference type="ChEBI" id="CHEBI:18420"/>
    </cofactor>
</comment>
<dbReference type="Pfam" id="PF21530">
    <property type="entry name" value="Pif1_2B_dom"/>
    <property type="match status" value="1"/>
</dbReference>
<dbReference type="InterPro" id="IPR027417">
    <property type="entry name" value="P-loop_NTPase"/>
</dbReference>
<evidence type="ECO:0000259" key="3">
    <source>
        <dbReference type="Pfam" id="PF21530"/>
    </source>
</evidence>
<keyword evidence="1" id="KW-0378">Hydrolase</keyword>
<keyword evidence="1" id="KW-0067">ATP-binding</keyword>
<evidence type="ECO:0000256" key="1">
    <source>
        <dbReference type="RuleBase" id="RU363044"/>
    </source>
</evidence>
<dbReference type="Gene3D" id="3.40.50.300">
    <property type="entry name" value="P-loop containing nucleotide triphosphate hydrolases"/>
    <property type="match status" value="1"/>
</dbReference>
<dbReference type="PANTHER" id="PTHR10492:SF57">
    <property type="entry name" value="ATP-DEPENDENT DNA HELICASE"/>
    <property type="match status" value="1"/>
</dbReference>
<gene>
    <name evidence="4" type="ORF">WKI299_LOCUS28339</name>
</gene>
<comment type="caution">
    <text evidence="4">The sequence shown here is derived from an EMBL/GenBank/DDBJ whole genome shotgun (WGS) entry which is preliminary data.</text>
</comment>
<dbReference type="InterPro" id="IPR049163">
    <property type="entry name" value="Pif1-like_2B_dom"/>
</dbReference>
<dbReference type="AlphaFoldDB" id="A0A816X0T2"/>
<dbReference type="SUPFAM" id="SSF52540">
    <property type="entry name" value="P-loop containing nucleoside triphosphate hydrolases"/>
    <property type="match status" value="2"/>
</dbReference>